<dbReference type="Proteomes" id="UP001139089">
    <property type="component" value="Unassembled WGS sequence"/>
</dbReference>
<dbReference type="GO" id="GO:0016747">
    <property type="term" value="F:acyltransferase activity, transferring groups other than amino-acyl groups"/>
    <property type="evidence" value="ECO:0007669"/>
    <property type="project" value="InterPro"/>
</dbReference>
<keyword evidence="2" id="KW-0012">Acyltransferase</keyword>
<dbReference type="RefSeq" id="WP_231816749.1">
    <property type="nucleotide sequence ID" value="NZ_JAJOZR010000019.1"/>
</dbReference>
<reference evidence="2" key="1">
    <citation type="submission" date="2021-12" db="EMBL/GenBank/DDBJ databases">
        <authorList>
            <person name="Li Y."/>
        </authorList>
    </citation>
    <scope>NUCLEOTIDE SEQUENCE</scope>
    <source>
        <strain evidence="2">DKSPLA3</strain>
    </source>
</reference>
<comment type="caution">
    <text evidence="2">The sequence shown here is derived from an EMBL/GenBank/DDBJ whole genome shotgun (WGS) entry which is preliminary data.</text>
</comment>
<dbReference type="Gene3D" id="3.40.630.30">
    <property type="match status" value="1"/>
</dbReference>
<proteinExistence type="predicted"/>
<dbReference type="SUPFAM" id="SSF55729">
    <property type="entry name" value="Acyl-CoA N-acyltransferases (Nat)"/>
    <property type="match status" value="1"/>
</dbReference>
<organism evidence="2 3">
    <name type="scientific">Rhizobium quercicola</name>
    <dbReference type="NCBI Taxonomy" id="2901226"/>
    <lineage>
        <taxon>Bacteria</taxon>
        <taxon>Pseudomonadati</taxon>
        <taxon>Pseudomonadota</taxon>
        <taxon>Alphaproteobacteria</taxon>
        <taxon>Hyphomicrobiales</taxon>
        <taxon>Rhizobiaceae</taxon>
        <taxon>Rhizobium/Agrobacterium group</taxon>
        <taxon>Rhizobium</taxon>
    </lineage>
</organism>
<keyword evidence="2" id="KW-0808">Transferase</keyword>
<accession>A0A9X1T2L0</accession>
<evidence type="ECO:0000259" key="1">
    <source>
        <dbReference type="PROSITE" id="PS51186"/>
    </source>
</evidence>
<evidence type="ECO:0000313" key="3">
    <source>
        <dbReference type="Proteomes" id="UP001139089"/>
    </source>
</evidence>
<dbReference type="EMBL" id="JAJOZR010000019">
    <property type="protein sequence ID" value="MCD7111687.1"/>
    <property type="molecule type" value="Genomic_DNA"/>
</dbReference>
<dbReference type="Pfam" id="PF13673">
    <property type="entry name" value="Acetyltransf_10"/>
    <property type="match status" value="1"/>
</dbReference>
<gene>
    <name evidence="2" type="ORF">LRX75_21895</name>
</gene>
<keyword evidence="3" id="KW-1185">Reference proteome</keyword>
<dbReference type="AlphaFoldDB" id="A0A9X1T2L0"/>
<evidence type="ECO:0000313" key="2">
    <source>
        <dbReference type="EMBL" id="MCD7111687.1"/>
    </source>
</evidence>
<dbReference type="InterPro" id="IPR016181">
    <property type="entry name" value="Acyl_CoA_acyltransferase"/>
</dbReference>
<protein>
    <submittedName>
        <fullName evidence="2">GNAT family N-acetyltransferase</fullName>
        <ecNumber evidence="2">2.3.1.-</ecNumber>
    </submittedName>
</protein>
<dbReference type="CDD" id="cd04301">
    <property type="entry name" value="NAT_SF"/>
    <property type="match status" value="1"/>
</dbReference>
<feature type="domain" description="N-acetyltransferase" evidence="1">
    <location>
        <begin position="8"/>
        <end position="153"/>
    </location>
</feature>
<name>A0A9X1T2L0_9HYPH</name>
<sequence>MPETAYTVDLRTMDALSAGDLYALLKLRVDVFVVEQQCAYPELDGRDAASLHLRLIEGGELVASARLRTPPQPGAQARIGRVVVSPDHRGRRLGEALMREAISACETTFPGAPIALSAQSHLRAFYAGFGFVATSDEYLEDGIPHVDMLRPASPRSTDIP</sequence>
<dbReference type="InterPro" id="IPR000182">
    <property type="entry name" value="GNAT_dom"/>
</dbReference>
<dbReference type="EC" id="2.3.1.-" evidence="2"/>
<dbReference type="PROSITE" id="PS51186">
    <property type="entry name" value="GNAT"/>
    <property type="match status" value="1"/>
</dbReference>